<dbReference type="AlphaFoldDB" id="A0A7W3YD98"/>
<comment type="caution">
    <text evidence="8">The sequence shown here is derived from an EMBL/GenBank/DDBJ whole genome shotgun (WGS) entry which is preliminary data.</text>
</comment>
<keyword evidence="5 7" id="KW-1133">Transmembrane helix</keyword>
<evidence type="ECO:0000313" key="9">
    <source>
        <dbReference type="Proteomes" id="UP000552587"/>
    </source>
</evidence>
<keyword evidence="6 7" id="KW-0472">Membrane</keyword>
<dbReference type="PANTHER" id="PTHR33508:SF1">
    <property type="entry name" value="UPF0056 MEMBRANE PROTEIN YHCE"/>
    <property type="match status" value="1"/>
</dbReference>
<dbReference type="Pfam" id="PF01914">
    <property type="entry name" value="MarC"/>
    <property type="match status" value="1"/>
</dbReference>
<dbReference type="InterPro" id="IPR002771">
    <property type="entry name" value="Multi_antbiot-R_MarC"/>
</dbReference>
<feature type="transmembrane region" description="Helical" evidence="7">
    <location>
        <begin position="162"/>
        <end position="183"/>
    </location>
</feature>
<dbReference type="Proteomes" id="UP000552587">
    <property type="component" value="Unassembled WGS sequence"/>
</dbReference>
<feature type="transmembrane region" description="Helical" evidence="7">
    <location>
        <begin position="93"/>
        <end position="114"/>
    </location>
</feature>
<comment type="subcellular location">
    <subcellularLocation>
        <location evidence="1 7">Cell membrane</location>
        <topology evidence="1 7">Multi-pass membrane protein</topology>
    </subcellularLocation>
</comment>
<feature type="transmembrane region" description="Helical" evidence="7">
    <location>
        <begin position="135"/>
        <end position="156"/>
    </location>
</feature>
<evidence type="ECO:0000256" key="6">
    <source>
        <dbReference type="ARBA" id="ARBA00023136"/>
    </source>
</evidence>
<feature type="transmembrane region" description="Helical" evidence="7">
    <location>
        <begin position="63"/>
        <end position="87"/>
    </location>
</feature>
<evidence type="ECO:0000256" key="7">
    <source>
        <dbReference type="RuleBase" id="RU362048"/>
    </source>
</evidence>
<dbReference type="GO" id="GO:0005886">
    <property type="term" value="C:plasma membrane"/>
    <property type="evidence" value="ECO:0007669"/>
    <property type="project" value="UniProtKB-SubCell"/>
</dbReference>
<feature type="transmembrane region" description="Helical" evidence="7">
    <location>
        <begin position="195"/>
        <end position="215"/>
    </location>
</feature>
<accession>A0A7W3YD98</accession>
<name>A0A7W3YD98_9GAMM</name>
<dbReference type="PANTHER" id="PTHR33508">
    <property type="entry name" value="UPF0056 MEMBRANE PROTEIN YHCE"/>
    <property type="match status" value="1"/>
</dbReference>
<dbReference type="RefSeq" id="WP_182667822.1">
    <property type="nucleotide sequence ID" value="NZ_JACHTE010000001.1"/>
</dbReference>
<evidence type="ECO:0000256" key="2">
    <source>
        <dbReference type="ARBA" id="ARBA00009784"/>
    </source>
</evidence>
<evidence type="ECO:0000256" key="5">
    <source>
        <dbReference type="ARBA" id="ARBA00022989"/>
    </source>
</evidence>
<evidence type="ECO:0000256" key="1">
    <source>
        <dbReference type="ARBA" id="ARBA00004651"/>
    </source>
</evidence>
<dbReference type="EMBL" id="JACHTE010000001">
    <property type="protein sequence ID" value="MBB1087030.1"/>
    <property type="molecule type" value="Genomic_DNA"/>
</dbReference>
<reference evidence="8 9" key="1">
    <citation type="submission" date="2020-07" db="EMBL/GenBank/DDBJ databases">
        <authorList>
            <person name="Xu S."/>
            <person name="Li A."/>
        </authorList>
    </citation>
    <scope>NUCLEOTIDE SEQUENCE [LARGE SCALE GENOMIC DNA]</scope>
    <source>
        <strain evidence="8 9">SG-8</strain>
    </source>
</reference>
<keyword evidence="9" id="KW-1185">Reference proteome</keyword>
<gene>
    <name evidence="8" type="ORF">H4F99_00850</name>
</gene>
<organism evidence="8 9">
    <name type="scientific">Marilutibacter penaei</name>
    <dbReference type="NCBI Taxonomy" id="2759900"/>
    <lineage>
        <taxon>Bacteria</taxon>
        <taxon>Pseudomonadati</taxon>
        <taxon>Pseudomonadota</taxon>
        <taxon>Gammaproteobacteria</taxon>
        <taxon>Lysobacterales</taxon>
        <taxon>Lysobacteraceae</taxon>
        <taxon>Marilutibacter</taxon>
    </lineage>
</organism>
<keyword evidence="4 7" id="KW-0812">Transmembrane</keyword>
<sequence length="226" mass="23732">MQTVPLAVVLIAAAPGLPLAGTGYRFGYDELFLLFFIMLGPFKAMGAYFAATRTLDAPAVRRLGLKMFGLSVIAILLAGSIGAAILAKWQIDVAVMQLVAGLVFFLVAIQLVLVQYRAPAAPSPEQATSSPLMHLVFPVTVTPYGIAAVIAAMALSQDASRSASVLGLAVAVMVLDLLAFLGVRFIMKWIGPVPLKIVSAVLGILQVALATQLIIDAVGQMLRAMP</sequence>
<comment type="similarity">
    <text evidence="2 7">Belongs to the UPF0056 (MarC) family.</text>
</comment>
<evidence type="ECO:0000313" key="8">
    <source>
        <dbReference type="EMBL" id="MBB1087030.1"/>
    </source>
</evidence>
<keyword evidence="3" id="KW-1003">Cell membrane</keyword>
<evidence type="ECO:0000256" key="4">
    <source>
        <dbReference type="ARBA" id="ARBA00022692"/>
    </source>
</evidence>
<proteinExistence type="inferred from homology"/>
<evidence type="ECO:0000256" key="3">
    <source>
        <dbReference type="ARBA" id="ARBA00022475"/>
    </source>
</evidence>
<protein>
    <recommendedName>
        <fullName evidence="7">UPF0056 membrane protein</fullName>
    </recommendedName>
</protein>
<feature type="transmembrane region" description="Helical" evidence="7">
    <location>
        <begin position="31"/>
        <end position="51"/>
    </location>
</feature>